<gene>
    <name evidence="13" type="ORF">JRO89_XS03G0222200</name>
</gene>
<dbReference type="SUPFAM" id="SSF52540">
    <property type="entry name" value="P-loop containing nucleoside triphosphate hydrolases"/>
    <property type="match status" value="2"/>
</dbReference>
<proteinExistence type="inferred from homology"/>
<feature type="domain" description="ABC transporter" evidence="12">
    <location>
        <begin position="845"/>
        <end position="1089"/>
    </location>
</feature>
<keyword evidence="3" id="KW-0813">Transport</keyword>
<dbReference type="InterPro" id="IPR003593">
    <property type="entry name" value="AAA+_ATPase"/>
</dbReference>
<feature type="compositionally biased region" description="Low complexity" evidence="10">
    <location>
        <begin position="23"/>
        <end position="43"/>
    </location>
</feature>
<accession>A0ABQ8IBN5</accession>
<dbReference type="Gene3D" id="3.40.50.300">
    <property type="entry name" value="P-loop containing nucleotide triphosphate hydrolases"/>
    <property type="match status" value="2"/>
</dbReference>
<evidence type="ECO:0000256" key="4">
    <source>
        <dbReference type="ARBA" id="ARBA00022692"/>
    </source>
</evidence>
<feature type="transmembrane region" description="Helical" evidence="11">
    <location>
        <begin position="1220"/>
        <end position="1240"/>
    </location>
</feature>
<dbReference type="Proteomes" id="UP000827721">
    <property type="component" value="Unassembled WGS sequence"/>
</dbReference>
<dbReference type="CDD" id="cd03232">
    <property type="entry name" value="ABCG_PDR_domain2"/>
    <property type="match status" value="1"/>
</dbReference>
<evidence type="ECO:0000256" key="10">
    <source>
        <dbReference type="SAM" id="MobiDB-lite"/>
    </source>
</evidence>
<dbReference type="InterPro" id="IPR027417">
    <property type="entry name" value="P-loop_NTPase"/>
</dbReference>
<feature type="transmembrane region" description="Helical" evidence="11">
    <location>
        <begin position="677"/>
        <end position="699"/>
    </location>
</feature>
<keyword evidence="14" id="KW-1185">Reference proteome</keyword>
<evidence type="ECO:0000256" key="3">
    <source>
        <dbReference type="ARBA" id="ARBA00022448"/>
    </source>
</evidence>
<evidence type="ECO:0000256" key="9">
    <source>
        <dbReference type="ARBA" id="ARBA00023136"/>
    </source>
</evidence>
<evidence type="ECO:0000256" key="2">
    <source>
        <dbReference type="ARBA" id="ARBA00006012"/>
    </source>
</evidence>
<evidence type="ECO:0000256" key="5">
    <source>
        <dbReference type="ARBA" id="ARBA00022737"/>
    </source>
</evidence>
<feature type="transmembrane region" description="Helical" evidence="11">
    <location>
        <begin position="760"/>
        <end position="786"/>
    </location>
</feature>
<dbReference type="InterPro" id="IPR013525">
    <property type="entry name" value="ABC2_TM"/>
</dbReference>
<dbReference type="PANTHER" id="PTHR19241">
    <property type="entry name" value="ATP-BINDING CASSETTE TRANSPORTER"/>
    <property type="match status" value="1"/>
</dbReference>
<evidence type="ECO:0000256" key="11">
    <source>
        <dbReference type="SAM" id="Phobius"/>
    </source>
</evidence>
<feature type="transmembrane region" description="Helical" evidence="11">
    <location>
        <begin position="1326"/>
        <end position="1345"/>
    </location>
</feature>
<dbReference type="Pfam" id="PF19055">
    <property type="entry name" value="ABC2_membrane_7"/>
    <property type="match status" value="2"/>
</dbReference>
<dbReference type="Pfam" id="PF01061">
    <property type="entry name" value="ABC2_membrane"/>
    <property type="match status" value="2"/>
</dbReference>
<feature type="domain" description="ABC transporter" evidence="12">
    <location>
        <begin position="165"/>
        <end position="439"/>
    </location>
</feature>
<evidence type="ECO:0000313" key="14">
    <source>
        <dbReference type="Proteomes" id="UP000827721"/>
    </source>
</evidence>
<keyword evidence="5" id="KW-0677">Repeat</keyword>
<evidence type="ECO:0000256" key="6">
    <source>
        <dbReference type="ARBA" id="ARBA00022741"/>
    </source>
</evidence>
<dbReference type="InterPro" id="IPR034001">
    <property type="entry name" value="ABCG_PDR_1"/>
</dbReference>
<dbReference type="CDD" id="cd03233">
    <property type="entry name" value="ABCG_PDR_domain1"/>
    <property type="match status" value="1"/>
</dbReference>
<dbReference type="InterPro" id="IPR003439">
    <property type="entry name" value="ABC_transporter-like_ATP-bd"/>
</dbReference>
<dbReference type="SMART" id="SM00382">
    <property type="entry name" value="AAA"/>
    <property type="match status" value="2"/>
</dbReference>
<feature type="transmembrane region" description="Helical" evidence="11">
    <location>
        <begin position="569"/>
        <end position="589"/>
    </location>
</feature>
<name>A0ABQ8IBN5_9ROSI</name>
<comment type="similarity">
    <text evidence="2">Belongs to the ABC transporter superfamily. ABCG family. PDR (TC 3.A.1.205) subfamily.</text>
</comment>
<sequence>MAQSAEPDEVESLRIELAEIESNRTSSFRSCESSFSSVSPVDSQQFNDNNDDEYELQYAAVQKLPTVEWITTALFDEKDVTGKRVVNVTKLGPEERHMFIEKLVKHIENDNQQLLRKIRKRIDKVGIQLPTVEVRCKNLSVEAECEVVHGKPLPTLWNATKSMFSRFTNLLDSKQEAKLRIIKDVSGIIKPGRMTLLLGPPGCGKTTFLTALSGKLSHSLKVSGDISYNGYRLEEFVPQKTSAYISQCDLHIPEITVRETLDFSACCQGIGDRAEIMVEVSKREKQEGIVPDPDIDAYMKAISVEGLKSTLQTDYILKILGLDICAETMVGDAMRRGISGGQKKRLTTGELIVGPTKALFMDEISNGLDSSTTFQIISCLKHLVHINDATALISLLQPAPETFDLFDDVILMAEGKIVYHGPRSYVCKFFEDCGFRCPERKGVADFLQEVISRKDQAQYWHREDKPYSYVTTDQFIKKFRECHLGQKLDEELTKPFIKSQNHQSALYFEKYSLTKWEVLKACTRREFLLMKRNSFIYVFKSTQLFIIASITMTVFLQTQMAVDLIGANYYLGALFYSLVIILVDGFPEVNMTVSRIAVFYKQRKLCFYPAWAYAIPATILKLPLSFLEAFVWTALTYYVIGYSPEVERFFRHFLLLFMVHLTSISMFRCIASLFQTVVPSMTVGIVSILTLLLFGGFIIPKSFMPSWLAWGFWVSPLTYGEIGITVNEFLAPRWQKEMSGNTTVGHQTLESRGLNFSGSFYWISVGALIGFTMLFNVVFLLALTFLKPPGRSRAIISYEKYSQLQEEKDVISGLDKDKKTNDFPLKNVTGSKRGRMVLPFVPITLTFQDVQYYVDVPTKKHQLLFDIMGAFEPGVLTALMGVSGAGKTTLMDVLCGRKTSGAIEGDIRMDGYPKVQHTFARISGYCEQNDIHSPQITVEESVIYSAWLRLPSQIDLKTKAEFVNEVLETIELDGIKDSLVGVPGFSGLSTEQRKRLTIAVELVANPSIIFMDEPTSGLDARTAAIVMRAVKNVVETGRTVVCTIHQPSIDIFEAFDDLILMKAGGCIIYSGPLGQHSSRVIEYFENVPGVPKIKENYNPATWMLEVTSKSVEVELEVDFAQIYKESTLYQANKELVNRLSSPSPSSKDLHFTTRFPQSGWEQFKACLWKQHLSYWRSPSYNLIRIIFIAGLSMLYGILFWQQGKKLNNQQDLFNVLGSMYSAILFFGTYNCSAVLPFVATERTVLYRERFAGMYSSRAYSFAQVLIEVPYLFFEAVIYVIITYPMIGYHWSAYKILWSFYGMFCNLLCCSYLGMLVLSLTPNVQMAAIVTSSSYTMLNLFSGFIIPRPHIPKWWLWLYYICPTSWALNGMLTSQYGDIKKEISVFGETKPVADFLEDYFGFQHSYLGGVAVVLILFPVVFASLFAYFIGKLNFQKR</sequence>
<comment type="subcellular location">
    <subcellularLocation>
        <location evidence="1">Membrane</location>
        <topology evidence="1">Multi-pass membrane protein</topology>
    </subcellularLocation>
</comment>
<feature type="region of interest" description="Disordered" evidence="10">
    <location>
        <begin position="23"/>
        <end position="49"/>
    </location>
</feature>
<feature type="transmembrane region" description="Helical" evidence="11">
    <location>
        <begin position="534"/>
        <end position="557"/>
    </location>
</feature>
<feature type="transmembrane region" description="Helical" evidence="11">
    <location>
        <begin position="1295"/>
        <end position="1319"/>
    </location>
</feature>
<dbReference type="InterPro" id="IPR013581">
    <property type="entry name" value="PDR_assoc"/>
</dbReference>
<comment type="caution">
    <text evidence="13">The sequence shown here is derived from an EMBL/GenBank/DDBJ whole genome shotgun (WGS) entry which is preliminary data.</text>
</comment>
<evidence type="ECO:0000313" key="13">
    <source>
        <dbReference type="EMBL" id="KAH7573894.1"/>
    </source>
</evidence>
<protein>
    <recommendedName>
        <fullName evidence="12">ABC transporter domain-containing protein</fullName>
    </recommendedName>
</protein>
<feature type="transmembrane region" description="Helical" evidence="11">
    <location>
        <begin position="1182"/>
        <end position="1200"/>
    </location>
</feature>
<dbReference type="EMBL" id="JAFEMO010000003">
    <property type="protein sequence ID" value="KAH7573894.1"/>
    <property type="molecule type" value="Genomic_DNA"/>
</dbReference>
<feature type="transmembrane region" description="Helical" evidence="11">
    <location>
        <begin position="652"/>
        <end position="670"/>
    </location>
</feature>
<keyword evidence="6" id="KW-0547">Nucleotide-binding</keyword>
<feature type="transmembrane region" description="Helical" evidence="11">
    <location>
        <begin position="1405"/>
        <end position="1428"/>
    </location>
</feature>
<feature type="transmembrane region" description="Helical" evidence="11">
    <location>
        <begin position="1261"/>
        <end position="1283"/>
    </location>
</feature>
<evidence type="ECO:0000256" key="8">
    <source>
        <dbReference type="ARBA" id="ARBA00022989"/>
    </source>
</evidence>
<reference evidence="13 14" key="1">
    <citation type="submission" date="2021-02" db="EMBL/GenBank/DDBJ databases">
        <title>Plant Genome Project.</title>
        <authorList>
            <person name="Zhang R.-G."/>
        </authorList>
    </citation>
    <scope>NUCLEOTIDE SEQUENCE [LARGE SCALE GENOMIC DNA]</scope>
    <source>
        <tissue evidence="13">Leaves</tissue>
    </source>
</reference>
<keyword evidence="8 11" id="KW-1133">Transmembrane helix</keyword>
<organism evidence="13 14">
    <name type="scientific">Xanthoceras sorbifolium</name>
    <dbReference type="NCBI Taxonomy" id="99658"/>
    <lineage>
        <taxon>Eukaryota</taxon>
        <taxon>Viridiplantae</taxon>
        <taxon>Streptophyta</taxon>
        <taxon>Embryophyta</taxon>
        <taxon>Tracheophyta</taxon>
        <taxon>Spermatophyta</taxon>
        <taxon>Magnoliopsida</taxon>
        <taxon>eudicotyledons</taxon>
        <taxon>Gunneridae</taxon>
        <taxon>Pentapetalae</taxon>
        <taxon>rosids</taxon>
        <taxon>malvids</taxon>
        <taxon>Sapindales</taxon>
        <taxon>Sapindaceae</taxon>
        <taxon>Xanthoceroideae</taxon>
        <taxon>Xanthoceras</taxon>
    </lineage>
</organism>
<evidence type="ECO:0000256" key="1">
    <source>
        <dbReference type="ARBA" id="ARBA00004141"/>
    </source>
</evidence>
<dbReference type="InterPro" id="IPR034003">
    <property type="entry name" value="ABCG_PDR_2"/>
</dbReference>
<dbReference type="InterPro" id="IPR043926">
    <property type="entry name" value="ABCG_dom"/>
</dbReference>
<feature type="transmembrane region" description="Helical" evidence="11">
    <location>
        <begin position="610"/>
        <end position="640"/>
    </location>
</feature>
<keyword evidence="7" id="KW-0067">ATP-binding</keyword>
<dbReference type="Pfam" id="PF08370">
    <property type="entry name" value="PDR_assoc"/>
    <property type="match status" value="1"/>
</dbReference>
<evidence type="ECO:0000256" key="7">
    <source>
        <dbReference type="ARBA" id="ARBA00022840"/>
    </source>
</evidence>
<keyword evidence="4 11" id="KW-0812">Transmembrane</keyword>
<dbReference type="Pfam" id="PF00005">
    <property type="entry name" value="ABC_tran"/>
    <property type="match status" value="2"/>
</dbReference>
<keyword evidence="9 11" id="KW-0472">Membrane</keyword>
<evidence type="ECO:0000259" key="12">
    <source>
        <dbReference type="PROSITE" id="PS50893"/>
    </source>
</evidence>
<dbReference type="PROSITE" id="PS50893">
    <property type="entry name" value="ABC_TRANSPORTER_2"/>
    <property type="match status" value="2"/>
</dbReference>